<evidence type="ECO:0000313" key="2">
    <source>
        <dbReference type="EMBL" id="OEJ14240.1"/>
    </source>
</evidence>
<keyword evidence="2" id="KW-0378">Hydrolase</keyword>
<dbReference type="InterPro" id="IPR006439">
    <property type="entry name" value="HAD-SF_hydro_IA"/>
</dbReference>
<evidence type="ECO:0000256" key="1">
    <source>
        <dbReference type="SAM" id="Coils"/>
    </source>
</evidence>
<dbReference type="SFLD" id="SFLDS00003">
    <property type="entry name" value="Haloacid_Dehalogenase"/>
    <property type="match status" value="1"/>
</dbReference>
<dbReference type="Gene3D" id="1.10.150.240">
    <property type="entry name" value="Putative phosphatase, domain 2"/>
    <property type="match status" value="1"/>
</dbReference>
<dbReference type="InterPro" id="IPR041492">
    <property type="entry name" value="HAD_2"/>
</dbReference>
<comment type="caution">
    <text evidence="2">The sequence shown here is derived from an EMBL/GenBank/DDBJ whole genome shotgun (WGS) entry which is preliminary data.</text>
</comment>
<sequence length="206" mass="24311">MLNNDNIKLLIFDMDGTLIDSAYLNYYSYYNAFKEFNIELDKDYYYNKCFGLHYKIFTKNILELKNKITKDENKNNELIESIHNLKEKIYLANLNLIQIHPLILETLIDNYNKKENKKYTALATTASPNGVYGILKEFKLEKLFDLILTGNDVEKKKPHPEIFYKCMEHFNVKEKESIIFEDSEVGLEAANQTNAWVIKVEKWAKI</sequence>
<evidence type="ECO:0000313" key="3">
    <source>
        <dbReference type="Proteomes" id="UP000095247"/>
    </source>
</evidence>
<dbReference type="Proteomes" id="UP000095247">
    <property type="component" value="Unassembled WGS sequence"/>
</dbReference>
<protein>
    <submittedName>
        <fullName evidence="2">Hydrolase</fullName>
    </submittedName>
</protein>
<reference evidence="2 3" key="1">
    <citation type="submission" date="2016-08" db="EMBL/GenBank/DDBJ databases">
        <title>Characterization and recognition of Brachyspira hampsonii sp. nov., a novel intestinal spirochete that is pathogenic to pigs.</title>
        <authorList>
            <person name="Mirajkar N."/>
            <person name="La T."/>
            <person name="Phillips N."/>
            <person name="Hampson D."/>
            <person name="Gebhart C."/>
        </authorList>
    </citation>
    <scope>NUCLEOTIDE SEQUENCE [LARGE SCALE GENOMIC DNA]</scope>
    <source>
        <strain evidence="2 3">P280/1</strain>
    </source>
</reference>
<dbReference type="PANTHER" id="PTHR43481">
    <property type="entry name" value="FRUCTOSE-1-PHOSPHATE PHOSPHATASE"/>
    <property type="match status" value="1"/>
</dbReference>
<feature type="coiled-coil region" evidence="1">
    <location>
        <begin position="61"/>
        <end position="88"/>
    </location>
</feature>
<dbReference type="Pfam" id="PF13419">
    <property type="entry name" value="HAD_2"/>
    <property type="match status" value="1"/>
</dbReference>
<dbReference type="InterPro" id="IPR036412">
    <property type="entry name" value="HAD-like_sf"/>
</dbReference>
<dbReference type="RefSeq" id="WP_069726724.1">
    <property type="nucleotide sequence ID" value="NZ_MDCO01000011.1"/>
</dbReference>
<dbReference type="SUPFAM" id="SSF56784">
    <property type="entry name" value="HAD-like"/>
    <property type="match status" value="1"/>
</dbReference>
<keyword evidence="1" id="KW-0175">Coiled coil</keyword>
<dbReference type="Gene3D" id="3.40.50.1000">
    <property type="entry name" value="HAD superfamily/HAD-like"/>
    <property type="match status" value="1"/>
</dbReference>
<dbReference type="InterPro" id="IPR051806">
    <property type="entry name" value="HAD-like_SPP"/>
</dbReference>
<proteinExistence type="predicted"/>
<organism evidence="2 3">
    <name type="scientific">Brachyspira hampsonii</name>
    <dbReference type="NCBI Taxonomy" id="1287055"/>
    <lineage>
        <taxon>Bacteria</taxon>
        <taxon>Pseudomonadati</taxon>
        <taxon>Spirochaetota</taxon>
        <taxon>Spirochaetia</taxon>
        <taxon>Brachyspirales</taxon>
        <taxon>Brachyspiraceae</taxon>
        <taxon>Brachyspira</taxon>
    </lineage>
</organism>
<dbReference type="GO" id="GO:0050308">
    <property type="term" value="F:sugar-phosphatase activity"/>
    <property type="evidence" value="ECO:0007669"/>
    <property type="project" value="TreeGrafter"/>
</dbReference>
<dbReference type="EMBL" id="MDCO01000011">
    <property type="protein sequence ID" value="OEJ14240.1"/>
    <property type="molecule type" value="Genomic_DNA"/>
</dbReference>
<name>A0A1E5NDK6_9SPIR</name>
<dbReference type="NCBIfam" id="TIGR01509">
    <property type="entry name" value="HAD-SF-IA-v3"/>
    <property type="match status" value="1"/>
</dbReference>
<dbReference type="PANTHER" id="PTHR43481:SF4">
    <property type="entry name" value="GLYCEROL-1-PHOSPHATE PHOSPHOHYDROLASE 1-RELATED"/>
    <property type="match status" value="1"/>
</dbReference>
<dbReference type="SFLD" id="SFLDG01129">
    <property type="entry name" value="C1.5:_HAD__Beta-PGM__Phosphata"/>
    <property type="match status" value="1"/>
</dbReference>
<dbReference type="InterPro" id="IPR023198">
    <property type="entry name" value="PGP-like_dom2"/>
</dbReference>
<accession>A0A1E5NDK6</accession>
<dbReference type="AlphaFoldDB" id="A0A1E5NDK6"/>
<dbReference type="InterPro" id="IPR023214">
    <property type="entry name" value="HAD_sf"/>
</dbReference>
<gene>
    <name evidence="2" type="ORF">BFL38_05570</name>
</gene>